<feature type="compositionally biased region" description="Basic and acidic residues" evidence="1">
    <location>
        <begin position="281"/>
        <end position="299"/>
    </location>
</feature>
<evidence type="ECO:0000313" key="3">
    <source>
        <dbReference type="EMBL" id="OLP94535.1"/>
    </source>
</evidence>
<accession>A0A1Q9DH78</accession>
<protein>
    <submittedName>
        <fullName evidence="3">Uncharacterized protein</fullName>
    </submittedName>
</protein>
<gene>
    <name evidence="3" type="ORF">AK812_SmicGene23423</name>
</gene>
<comment type="caution">
    <text evidence="3">The sequence shown here is derived from an EMBL/GenBank/DDBJ whole genome shotgun (WGS) entry which is preliminary data.</text>
</comment>
<evidence type="ECO:0000256" key="1">
    <source>
        <dbReference type="SAM" id="MobiDB-lite"/>
    </source>
</evidence>
<keyword evidence="2" id="KW-1133">Transmembrane helix</keyword>
<proteinExistence type="predicted"/>
<feature type="compositionally biased region" description="Basic residues" evidence="1">
    <location>
        <begin position="136"/>
        <end position="152"/>
    </location>
</feature>
<evidence type="ECO:0000256" key="2">
    <source>
        <dbReference type="SAM" id="Phobius"/>
    </source>
</evidence>
<feature type="transmembrane region" description="Helical" evidence="2">
    <location>
        <begin position="495"/>
        <end position="526"/>
    </location>
</feature>
<dbReference type="Proteomes" id="UP000186817">
    <property type="component" value="Unassembled WGS sequence"/>
</dbReference>
<feature type="compositionally biased region" description="Basic and acidic residues" evidence="1">
    <location>
        <begin position="166"/>
        <end position="184"/>
    </location>
</feature>
<dbReference type="AlphaFoldDB" id="A0A1Q9DH78"/>
<dbReference type="OrthoDB" id="10278877at2759"/>
<reference evidence="3 4" key="1">
    <citation type="submission" date="2016-02" db="EMBL/GenBank/DDBJ databases">
        <title>Genome analysis of coral dinoflagellate symbionts highlights evolutionary adaptations to a symbiotic lifestyle.</title>
        <authorList>
            <person name="Aranda M."/>
            <person name="Li Y."/>
            <person name="Liew Y.J."/>
            <person name="Baumgarten S."/>
            <person name="Simakov O."/>
            <person name="Wilson M."/>
            <person name="Piel J."/>
            <person name="Ashoor H."/>
            <person name="Bougouffa S."/>
            <person name="Bajic V.B."/>
            <person name="Ryu T."/>
            <person name="Ravasi T."/>
            <person name="Bayer T."/>
            <person name="Micklem G."/>
            <person name="Kim H."/>
            <person name="Bhak J."/>
            <person name="Lajeunesse T.C."/>
            <person name="Voolstra C.R."/>
        </authorList>
    </citation>
    <scope>NUCLEOTIDE SEQUENCE [LARGE SCALE GENOMIC DNA]</scope>
    <source>
        <strain evidence="3 4">CCMP2467</strain>
    </source>
</reference>
<name>A0A1Q9DH78_SYMMI</name>
<keyword evidence="4" id="KW-1185">Reference proteome</keyword>
<dbReference type="EMBL" id="LSRX01000538">
    <property type="protein sequence ID" value="OLP94535.1"/>
    <property type="molecule type" value="Genomic_DNA"/>
</dbReference>
<organism evidence="3 4">
    <name type="scientific">Symbiodinium microadriaticum</name>
    <name type="common">Dinoflagellate</name>
    <name type="synonym">Zooxanthella microadriatica</name>
    <dbReference type="NCBI Taxonomy" id="2951"/>
    <lineage>
        <taxon>Eukaryota</taxon>
        <taxon>Sar</taxon>
        <taxon>Alveolata</taxon>
        <taxon>Dinophyceae</taxon>
        <taxon>Suessiales</taxon>
        <taxon>Symbiodiniaceae</taxon>
        <taxon>Symbiodinium</taxon>
    </lineage>
</organism>
<sequence length="956" mass="105972">MLSHVDAYDTSTLEPIEKVTLHGTETAEPNANNNSYHKKPVTLVASSASSIRRFNSTGTKGATATHSRTRIADARMKDLDGLLIRTAFPAKCPQRTRKRRHMARCRCSWMLSVTAKVTEQVEDHVPRNQTRMQSLTRRRSATSWKRRRAHRTPLRELRARSGSVEEALRVHQDSREMAAHDDGHSSTSSMQRFPVPQEEAGSQAAARQPSDYRFNVEAVEVALDCFEIRDVERHRFTVLWRCAWGHSTAPLPSSRMSAESPLQESASKPSGDYSPRSGTAIHRDPAMAETDQEKEKRTDGLLSAMPSSVNMLDGEFLRENPDVEVIPTKSVDALKSQPWKDERHKAMLNFTLATAAGRRLPVKGRNLAADMKTCGDITSRRPFYREKASTNRRLILSLPADGVEGIEPGSIMIANKPVYGTKHAPRGSWKKFDKTVVKHGLRAIPFERGAASGRKIGRTLAAVFGHVILIPSVESLVIRDLAHIRDIQLSFQAQWVVVVIIICPLICFFFFSAIVVVLAVGAVALASRSWSWRTCQQAARHLQETTGIGIFYKYGGMNLDEAVILSITDASYAALFDVSICVEEAEHMRTVMYSMLHKHDQNWRTKAMDFIDVQTYTDCRQIVWRDKSEEYSDPLANDTIPSGATTRVEWIETGSMPAGSLMKKMKDEQLPQLMATEDLSVDRNWDSKKAAQGTSQPTVRTRTFDAVTDVSAWCTICNYLKTHECPRQDLLECSEDEAAQSFNSEMETALKRLKPFCSARAQRHGCVIGTKSWMTDLDGPAGLRMFATCVVACSARANRPRALASVHGVDSIAQLQLVAWTAMSLSASLNADSHLAQNKYSLLRPGVGGQAGHHARHGLGMDVGAGGTLLDGDDLGDGTLASGPRQVKQLAGSTPEPSTARVLVEQRPDAHSALLARVKHTGLTGDKFWPRPRQIEFPLQLPHAFRVSIDFARYAS</sequence>
<feature type="region of interest" description="Disordered" evidence="1">
    <location>
        <begin position="250"/>
        <end position="300"/>
    </location>
</feature>
<keyword evidence="2" id="KW-0472">Membrane</keyword>
<feature type="compositionally biased region" description="Polar residues" evidence="1">
    <location>
        <begin position="250"/>
        <end position="268"/>
    </location>
</feature>
<feature type="region of interest" description="Disordered" evidence="1">
    <location>
        <begin position="126"/>
        <end position="208"/>
    </location>
</feature>
<keyword evidence="2" id="KW-0812">Transmembrane</keyword>
<evidence type="ECO:0000313" key="4">
    <source>
        <dbReference type="Proteomes" id="UP000186817"/>
    </source>
</evidence>